<keyword evidence="2 3" id="KW-0040">ANK repeat</keyword>
<evidence type="ECO:0000256" key="1">
    <source>
        <dbReference type="ARBA" id="ARBA00022737"/>
    </source>
</evidence>
<sequence>EPVLKVLIEARANLTQKRRWGGESSLLCMVANNEDSQCEALKLLLAHGCNVNAKWTAHTSFFAGALKVVRMGKKILPDRPLAELAVLQGSMPLHFAVKRGDVEMAKLLISNKADVHSRNAEGRRPIDVARSFFGGQVPQPLAEALLADTDCTDEDEAQLHFVPHGVRHLRHFRQEKLSAIESEGSTASSERRSSTLISL</sequence>
<dbReference type="InterPro" id="IPR051637">
    <property type="entry name" value="Ank_repeat_dom-contain_49"/>
</dbReference>
<reference evidence="5" key="1">
    <citation type="submission" date="2022-10" db="EMBL/GenBank/DDBJ databases">
        <authorList>
            <person name="Chen Y."/>
            <person name="Dougan E. K."/>
            <person name="Chan C."/>
            <person name="Rhodes N."/>
            <person name="Thang M."/>
        </authorList>
    </citation>
    <scope>NUCLEOTIDE SEQUENCE</scope>
</reference>
<dbReference type="EMBL" id="CAMXCT020001703">
    <property type="protein sequence ID" value="CAL1145748.1"/>
    <property type="molecule type" value="Genomic_DNA"/>
</dbReference>
<dbReference type="PROSITE" id="PS50088">
    <property type="entry name" value="ANK_REPEAT"/>
    <property type="match status" value="1"/>
</dbReference>
<protein>
    <submittedName>
        <fullName evidence="5">Uncharacterized protein</fullName>
    </submittedName>
</protein>
<dbReference type="SMART" id="SM00248">
    <property type="entry name" value="ANK"/>
    <property type="match status" value="2"/>
</dbReference>
<dbReference type="PANTHER" id="PTHR24180:SF45">
    <property type="entry name" value="POLY [ADP-RIBOSE] POLYMERASE TANKYRASE"/>
    <property type="match status" value="1"/>
</dbReference>
<dbReference type="InterPro" id="IPR036770">
    <property type="entry name" value="Ankyrin_rpt-contain_sf"/>
</dbReference>
<evidence type="ECO:0000313" key="6">
    <source>
        <dbReference type="EMBL" id="CAL1145748.1"/>
    </source>
</evidence>
<dbReference type="EMBL" id="CAMXCT010001703">
    <property type="protein sequence ID" value="CAI3992373.1"/>
    <property type="molecule type" value="Genomic_DNA"/>
</dbReference>
<evidence type="ECO:0000256" key="2">
    <source>
        <dbReference type="ARBA" id="ARBA00023043"/>
    </source>
</evidence>
<evidence type="ECO:0000256" key="4">
    <source>
        <dbReference type="SAM" id="MobiDB-lite"/>
    </source>
</evidence>
<reference evidence="6" key="2">
    <citation type="submission" date="2024-04" db="EMBL/GenBank/DDBJ databases">
        <authorList>
            <person name="Chen Y."/>
            <person name="Shah S."/>
            <person name="Dougan E. K."/>
            <person name="Thang M."/>
            <person name="Chan C."/>
        </authorList>
    </citation>
    <scope>NUCLEOTIDE SEQUENCE [LARGE SCALE GENOMIC DNA]</scope>
</reference>
<proteinExistence type="predicted"/>
<feature type="region of interest" description="Disordered" evidence="4">
    <location>
        <begin position="180"/>
        <end position="199"/>
    </location>
</feature>
<dbReference type="Gene3D" id="1.25.40.20">
    <property type="entry name" value="Ankyrin repeat-containing domain"/>
    <property type="match status" value="1"/>
</dbReference>
<accession>A0A9P1FXM3</accession>
<evidence type="ECO:0000313" key="7">
    <source>
        <dbReference type="Proteomes" id="UP001152797"/>
    </source>
</evidence>
<keyword evidence="7" id="KW-1185">Reference proteome</keyword>
<dbReference type="EMBL" id="CAMXCT030001703">
    <property type="protein sequence ID" value="CAL4779685.1"/>
    <property type="molecule type" value="Genomic_DNA"/>
</dbReference>
<dbReference type="AlphaFoldDB" id="A0A9P1FXM3"/>
<evidence type="ECO:0000256" key="3">
    <source>
        <dbReference type="PROSITE-ProRule" id="PRU00023"/>
    </source>
</evidence>
<feature type="repeat" description="ANK" evidence="3">
    <location>
        <begin position="88"/>
        <end position="120"/>
    </location>
</feature>
<evidence type="ECO:0000313" key="5">
    <source>
        <dbReference type="EMBL" id="CAI3992373.1"/>
    </source>
</evidence>
<dbReference type="OrthoDB" id="341259at2759"/>
<dbReference type="PANTHER" id="PTHR24180">
    <property type="entry name" value="CYCLIN-DEPENDENT KINASE INHIBITOR 2C-RELATED"/>
    <property type="match status" value="1"/>
</dbReference>
<comment type="caution">
    <text evidence="5">The sequence shown here is derived from an EMBL/GenBank/DDBJ whole genome shotgun (WGS) entry which is preliminary data.</text>
</comment>
<dbReference type="PROSITE" id="PS50297">
    <property type="entry name" value="ANK_REP_REGION"/>
    <property type="match status" value="1"/>
</dbReference>
<dbReference type="Pfam" id="PF00023">
    <property type="entry name" value="Ank"/>
    <property type="match status" value="1"/>
</dbReference>
<dbReference type="InterPro" id="IPR002110">
    <property type="entry name" value="Ankyrin_rpt"/>
</dbReference>
<feature type="compositionally biased region" description="Polar residues" evidence="4">
    <location>
        <begin position="183"/>
        <end position="199"/>
    </location>
</feature>
<keyword evidence="1" id="KW-0677">Repeat</keyword>
<organism evidence="5">
    <name type="scientific">Cladocopium goreaui</name>
    <dbReference type="NCBI Taxonomy" id="2562237"/>
    <lineage>
        <taxon>Eukaryota</taxon>
        <taxon>Sar</taxon>
        <taxon>Alveolata</taxon>
        <taxon>Dinophyceae</taxon>
        <taxon>Suessiales</taxon>
        <taxon>Symbiodiniaceae</taxon>
        <taxon>Cladocopium</taxon>
    </lineage>
</organism>
<dbReference type="Proteomes" id="UP001152797">
    <property type="component" value="Unassembled WGS sequence"/>
</dbReference>
<dbReference type="SUPFAM" id="SSF48403">
    <property type="entry name" value="Ankyrin repeat"/>
    <property type="match status" value="1"/>
</dbReference>
<gene>
    <name evidence="5" type="ORF">C1SCF055_LOCUS19209</name>
</gene>
<name>A0A9P1FXM3_9DINO</name>
<feature type="non-terminal residue" evidence="5">
    <location>
        <position position="199"/>
    </location>
</feature>